<dbReference type="Gramene" id="Psat07G0601500-T7">
    <property type="protein sequence ID" value="KAI5390990.1"/>
    <property type="gene ID" value="KIW84_076015"/>
</dbReference>
<dbReference type="InterPro" id="IPR027417">
    <property type="entry name" value="P-loop_NTPase"/>
</dbReference>
<dbReference type="EMBL" id="JAMSHJ010000007">
    <property type="protein sequence ID" value="KAI5390990.1"/>
    <property type="molecule type" value="Genomic_DNA"/>
</dbReference>
<keyword evidence="3" id="KW-1133">Transmembrane helix</keyword>
<dbReference type="GO" id="GO:0007131">
    <property type="term" value="P:reciprocal meiotic recombination"/>
    <property type="evidence" value="ECO:0007669"/>
    <property type="project" value="TreeGrafter"/>
</dbReference>
<dbReference type="Proteomes" id="UP001058974">
    <property type="component" value="Chromosome 7"/>
</dbReference>
<organism evidence="4 5">
    <name type="scientific">Pisum sativum</name>
    <name type="common">Garden pea</name>
    <name type="synonym">Lathyrus oleraceus</name>
    <dbReference type="NCBI Taxonomy" id="3888"/>
    <lineage>
        <taxon>Eukaryota</taxon>
        <taxon>Viridiplantae</taxon>
        <taxon>Streptophyta</taxon>
        <taxon>Embryophyta</taxon>
        <taxon>Tracheophyta</taxon>
        <taxon>Spermatophyta</taxon>
        <taxon>Magnoliopsida</taxon>
        <taxon>eudicotyledons</taxon>
        <taxon>Gunneridae</taxon>
        <taxon>Pentapetalae</taxon>
        <taxon>rosids</taxon>
        <taxon>fabids</taxon>
        <taxon>Fabales</taxon>
        <taxon>Fabaceae</taxon>
        <taxon>Papilionoideae</taxon>
        <taxon>50 kb inversion clade</taxon>
        <taxon>NPAAA clade</taxon>
        <taxon>Hologalegina</taxon>
        <taxon>IRL clade</taxon>
        <taxon>Fabeae</taxon>
        <taxon>Lathyrus</taxon>
    </lineage>
</organism>
<accession>A0A9D4VVJ1</accession>
<dbReference type="PANTHER" id="PTHR46457:SF1">
    <property type="entry name" value="DNA REPAIR PROTEIN RAD51 HOMOLOG 4"/>
    <property type="match status" value="1"/>
</dbReference>
<keyword evidence="3" id="KW-0472">Membrane</keyword>
<dbReference type="GO" id="GO:0003697">
    <property type="term" value="F:single-stranded DNA binding"/>
    <property type="evidence" value="ECO:0007669"/>
    <property type="project" value="TreeGrafter"/>
</dbReference>
<dbReference type="GO" id="GO:0005815">
    <property type="term" value="C:microtubule organizing center"/>
    <property type="evidence" value="ECO:0007669"/>
    <property type="project" value="TreeGrafter"/>
</dbReference>
<evidence type="ECO:0000256" key="3">
    <source>
        <dbReference type="SAM" id="Phobius"/>
    </source>
</evidence>
<comment type="subcellular location">
    <subcellularLocation>
        <location evidence="1">Nucleus</location>
    </subcellularLocation>
</comment>
<sequence length="114" mass="12626">MLFLIYYFLVKSYIYRNLEMCILWVISGHALMVSVGFLLKKLAHEHNIAVLVTNHVVGGEDGNSKPALGESWKSVPHVRLLLSRECGGNACNISIIKHPAMASGRTATSTRLFV</sequence>
<dbReference type="GO" id="GO:0033063">
    <property type="term" value="C:Rad51B-Rad51C-Rad51D-XRCC2 complex"/>
    <property type="evidence" value="ECO:0007669"/>
    <property type="project" value="TreeGrafter"/>
</dbReference>
<dbReference type="GO" id="GO:0000400">
    <property type="term" value="F:four-way junction DNA binding"/>
    <property type="evidence" value="ECO:0007669"/>
    <property type="project" value="TreeGrafter"/>
</dbReference>
<protein>
    <submittedName>
        <fullName evidence="4">DNA repair protein rad51d, variant 7</fullName>
    </submittedName>
</protein>
<evidence type="ECO:0000313" key="5">
    <source>
        <dbReference type="Proteomes" id="UP001058974"/>
    </source>
</evidence>
<dbReference type="GO" id="GO:0000724">
    <property type="term" value="P:double-strand break repair via homologous recombination"/>
    <property type="evidence" value="ECO:0007669"/>
    <property type="project" value="TreeGrafter"/>
</dbReference>
<keyword evidence="2" id="KW-0539">Nucleus</keyword>
<dbReference type="GO" id="GO:0000723">
    <property type="term" value="P:telomere maintenance"/>
    <property type="evidence" value="ECO:0007669"/>
    <property type="project" value="TreeGrafter"/>
</dbReference>
<comment type="caution">
    <text evidence="4">The sequence shown here is derived from an EMBL/GenBank/DDBJ whole genome shotgun (WGS) entry which is preliminary data.</text>
</comment>
<dbReference type="GO" id="GO:0042148">
    <property type="term" value="P:DNA strand invasion"/>
    <property type="evidence" value="ECO:0007669"/>
    <property type="project" value="TreeGrafter"/>
</dbReference>
<dbReference type="InterPro" id="IPR051988">
    <property type="entry name" value="HRR_RAD51_Paralog"/>
</dbReference>
<keyword evidence="5" id="KW-1185">Reference proteome</keyword>
<reference evidence="4 5" key="1">
    <citation type="journal article" date="2022" name="Nat. Genet.">
        <title>Improved pea reference genome and pan-genome highlight genomic features and evolutionary characteristics.</title>
        <authorList>
            <person name="Yang T."/>
            <person name="Liu R."/>
            <person name="Luo Y."/>
            <person name="Hu S."/>
            <person name="Wang D."/>
            <person name="Wang C."/>
            <person name="Pandey M.K."/>
            <person name="Ge S."/>
            <person name="Xu Q."/>
            <person name="Li N."/>
            <person name="Li G."/>
            <person name="Huang Y."/>
            <person name="Saxena R.K."/>
            <person name="Ji Y."/>
            <person name="Li M."/>
            <person name="Yan X."/>
            <person name="He Y."/>
            <person name="Liu Y."/>
            <person name="Wang X."/>
            <person name="Xiang C."/>
            <person name="Varshney R.K."/>
            <person name="Ding H."/>
            <person name="Gao S."/>
            <person name="Zong X."/>
        </authorList>
    </citation>
    <scope>NUCLEOTIDE SEQUENCE [LARGE SCALE GENOMIC DNA]</scope>
    <source>
        <strain evidence="4 5">cv. Zhongwan 6</strain>
    </source>
</reference>
<gene>
    <name evidence="4" type="ORF">KIW84_076015</name>
</gene>
<dbReference type="Gene3D" id="3.40.50.300">
    <property type="entry name" value="P-loop containing nucleotide triphosphate hydrolases"/>
    <property type="match status" value="1"/>
</dbReference>
<dbReference type="GO" id="GO:0005657">
    <property type="term" value="C:replication fork"/>
    <property type="evidence" value="ECO:0007669"/>
    <property type="project" value="TreeGrafter"/>
</dbReference>
<dbReference type="SUPFAM" id="SSF52540">
    <property type="entry name" value="P-loop containing nucleoside triphosphate hydrolases"/>
    <property type="match status" value="1"/>
</dbReference>
<evidence type="ECO:0000256" key="2">
    <source>
        <dbReference type="ARBA" id="ARBA00023242"/>
    </source>
</evidence>
<evidence type="ECO:0000256" key="1">
    <source>
        <dbReference type="ARBA" id="ARBA00004123"/>
    </source>
</evidence>
<proteinExistence type="predicted"/>
<dbReference type="GO" id="GO:0008094">
    <property type="term" value="F:ATP-dependent activity, acting on DNA"/>
    <property type="evidence" value="ECO:0007669"/>
    <property type="project" value="TreeGrafter"/>
</dbReference>
<dbReference type="AlphaFoldDB" id="A0A9D4VVJ1"/>
<evidence type="ECO:0000313" key="4">
    <source>
        <dbReference type="EMBL" id="KAI5390990.1"/>
    </source>
</evidence>
<feature type="transmembrane region" description="Helical" evidence="3">
    <location>
        <begin position="21"/>
        <end position="39"/>
    </location>
</feature>
<name>A0A9D4VVJ1_PEA</name>
<keyword evidence="3" id="KW-0812">Transmembrane</keyword>
<dbReference type="PANTHER" id="PTHR46457">
    <property type="entry name" value="DNA REPAIR PROTEIN RAD51 HOMOLOG 4"/>
    <property type="match status" value="1"/>
</dbReference>